<dbReference type="OrthoDB" id="70491at2"/>
<comment type="caution">
    <text evidence="4">The sequence shown here is derived from an EMBL/GenBank/DDBJ whole genome shotgun (WGS) entry which is preliminary data.</text>
</comment>
<dbReference type="PANTHER" id="PTHR30055">
    <property type="entry name" value="HTH-TYPE TRANSCRIPTIONAL REGULATOR RUTR"/>
    <property type="match status" value="1"/>
</dbReference>
<dbReference type="InterPro" id="IPR009057">
    <property type="entry name" value="Homeodomain-like_sf"/>
</dbReference>
<keyword evidence="1 2" id="KW-0238">DNA-binding</keyword>
<evidence type="ECO:0000256" key="2">
    <source>
        <dbReference type="PROSITE-ProRule" id="PRU00335"/>
    </source>
</evidence>
<reference evidence="4 5" key="1">
    <citation type="submission" date="2019-07" db="EMBL/GenBank/DDBJ databases">
        <title>New species of Amycolatopsis and Streptomyces.</title>
        <authorList>
            <person name="Duangmal K."/>
            <person name="Teo W.F.A."/>
            <person name="Lipun K."/>
        </authorList>
    </citation>
    <scope>NUCLEOTIDE SEQUENCE [LARGE SCALE GENOMIC DNA]</scope>
    <source>
        <strain evidence="4 5">TISTR 2346</strain>
    </source>
</reference>
<dbReference type="InterPro" id="IPR001647">
    <property type="entry name" value="HTH_TetR"/>
</dbReference>
<dbReference type="PROSITE" id="PS50977">
    <property type="entry name" value="HTH_TETR_2"/>
    <property type="match status" value="1"/>
</dbReference>
<accession>A0A5N8W449</accession>
<dbReference type="EMBL" id="VJZE01000108">
    <property type="protein sequence ID" value="MPY41666.1"/>
    <property type="molecule type" value="Genomic_DNA"/>
</dbReference>
<dbReference type="InterPro" id="IPR050109">
    <property type="entry name" value="HTH-type_TetR-like_transc_reg"/>
</dbReference>
<dbReference type="Proteomes" id="UP000326979">
    <property type="component" value="Unassembled WGS sequence"/>
</dbReference>
<keyword evidence="5" id="KW-1185">Reference proteome</keyword>
<protein>
    <submittedName>
        <fullName evidence="4">TetR family transcriptional regulator</fullName>
    </submittedName>
</protein>
<dbReference type="PANTHER" id="PTHR30055:SF223">
    <property type="entry name" value="HTH-TYPE TRANSCRIPTIONAL REGULATOR UIDR"/>
    <property type="match status" value="1"/>
</dbReference>
<evidence type="ECO:0000313" key="5">
    <source>
        <dbReference type="Proteomes" id="UP000326979"/>
    </source>
</evidence>
<feature type="DNA-binding region" description="H-T-H motif" evidence="2">
    <location>
        <begin position="41"/>
        <end position="60"/>
    </location>
</feature>
<sequence length="198" mass="20793">MGGAGSESPVKRRRVSAATRKELLLETALRTAREEGAGSLTLARLADACGVSKPIAYQHFGSLAGLLAAMFQRVGAEYEETVMEVMAAYRETGTAADSALRALCDAYIACTLENGALHADIGAALVAAGERPGAVFADDAERYCPLVAELVGLDQRTAYALTTAFLGAADRLCEAVIAGRLRQDEAVEVLVRLFPATV</sequence>
<gene>
    <name evidence="4" type="ORF">FNH04_17625</name>
</gene>
<evidence type="ECO:0000259" key="3">
    <source>
        <dbReference type="PROSITE" id="PS50977"/>
    </source>
</evidence>
<dbReference type="AlphaFoldDB" id="A0A5N8W449"/>
<dbReference type="Pfam" id="PF00440">
    <property type="entry name" value="TetR_N"/>
    <property type="match status" value="1"/>
</dbReference>
<dbReference type="RefSeq" id="WP_152785303.1">
    <property type="nucleotide sequence ID" value="NZ_BAABEQ010000005.1"/>
</dbReference>
<name>A0A5N8W449_9ACTN</name>
<proteinExistence type="predicted"/>
<organism evidence="4 5">
    <name type="scientific">Streptomyces phyllanthi</name>
    <dbReference type="NCBI Taxonomy" id="1803180"/>
    <lineage>
        <taxon>Bacteria</taxon>
        <taxon>Bacillati</taxon>
        <taxon>Actinomycetota</taxon>
        <taxon>Actinomycetes</taxon>
        <taxon>Kitasatosporales</taxon>
        <taxon>Streptomycetaceae</taxon>
        <taxon>Streptomyces</taxon>
    </lineage>
</organism>
<dbReference type="Gene3D" id="1.10.357.10">
    <property type="entry name" value="Tetracycline Repressor, domain 2"/>
    <property type="match status" value="1"/>
</dbReference>
<dbReference type="GO" id="GO:0003700">
    <property type="term" value="F:DNA-binding transcription factor activity"/>
    <property type="evidence" value="ECO:0007669"/>
    <property type="project" value="TreeGrafter"/>
</dbReference>
<evidence type="ECO:0000313" key="4">
    <source>
        <dbReference type="EMBL" id="MPY41666.1"/>
    </source>
</evidence>
<feature type="domain" description="HTH tetR-type" evidence="3">
    <location>
        <begin position="18"/>
        <end position="78"/>
    </location>
</feature>
<dbReference type="GO" id="GO:0000976">
    <property type="term" value="F:transcription cis-regulatory region binding"/>
    <property type="evidence" value="ECO:0007669"/>
    <property type="project" value="TreeGrafter"/>
</dbReference>
<evidence type="ECO:0000256" key="1">
    <source>
        <dbReference type="ARBA" id="ARBA00023125"/>
    </source>
</evidence>
<dbReference type="SUPFAM" id="SSF46689">
    <property type="entry name" value="Homeodomain-like"/>
    <property type="match status" value="1"/>
</dbReference>